<dbReference type="EMBL" id="JABDTM020026453">
    <property type="protein sequence ID" value="KAH0811924.1"/>
    <property type="molecule type" value="Genomic_DNA"/>
</dbReference>
<dbReference type="Proteomes" id="UP000719412">
    <property type="component" value="Unassembled WGS sequence"/>
</dbReference>
<reference evidence="2" key="1">
    <citation type="journal article" date="2020" name="J Insects Food Feed">
        <title>The yellow mealworm (Tenebrio molitor) genome: a resource for the emerging insects as food and feed industry.</title>
        <authorList>
            <person name="Eriksson T."/>
            <person name="Andere A."/>
            <person name="Kelstrup H."/>
            <person name="Emery V."/>
            <person name="Picard C."/>
        </authorList>
    </citation>
    <scope>NUCLEOTIDE SEQUENCE</scope>
    <source>
        <strain evidence="2">Stoneville</strain>
        <tissue evidence="2">Whole head</tissue>
    </source>
</reference>
<feature type="region of interest" description="Disordered" evidence="1">
    <location>
        <begin position="458"/>
        <end position="491"/>
    </location>
</feature>
<gene>
    <name evidence="2" type="ORF">GEV33_010868</name>
</gene>
<proteinExistence type="predicted"/>
<evidence type="ECO:0000256" key="1">
    <source>
        <dbReference type="SAM" id="MobiDB-lite"/>
    </source>
</evidence>
<comment type="caution">
    <text evidence="2">The sequence shown here is derived from an EMBL/GenBank/DDBJ whole genome shotgun (WGS) entry which is preliminary data.</text>
</comment>
<feature type="region of interest" description="Disordered" evidence="1">
    <location>
        <begin position="173"/>
        <end position="226"/>
    </location>
</feature>
<evidence type="ECO:0000313" key="2">
    <source>
        <dbReference type="EMBL" id="KAH0811924.1"/>
    </source>
</evidence>
<dbReference type="AlphaFoldDB" id="A0A8J6HC19"/>
<name>A0A8J6HC19_TENMO</name>
<accession>A0A8J6HC19</accession>
<organism evidence="2 3">
    <name type="scientific">Tenebrio molitor</name>
    <name type="common">Yellow mealworm beetle</name>
    <dbReference type="NCBI Taxonomy" id="7067"/>
    <lineage>
        <taxon>Eukaryota</taxon>
        <taxon>Metazoa</taxon>
        <taxon>Ecdysozoa</taxon>
        <taxon>Arthropoda</taxon>
        <taxon>Hexapoda</taxon>
        <taxon>Insecta</taxon>
        <taxon>Pterygota</taxon>
        <taxon>Neoptera</taxon>
        <taxon>Endopterygota</taxon>
        <taxon>Coleoptera</taxon>
        <taxon>Polyphaga</taxon>
        <taxon>Cucujiformia</taxon>
        <taxon>Tenebrionidae</taxon>
        <taxon>Tenebrio</taxon>
    </lineage>
</organism>
<sequence length="513" mass="57076">MVETRSQQEQDLIAWASTLTKKDVDALTAFMEQFLVTTPAGTLQLPEFSGLDHEDPQNFLELCEKGLATTNPALWRDKIATRLRGSAAEWWSHNAPFAPTYEDLKRAVVNKYGGPENVIELHAQYYGTRQAVGESTDSFLSRKRRIAKRIFPNITEEKFIATCRFLVIDPSHLQEPPQPRHPADVVPHVPFADGPNQGHHQRPQHLPDPVPERAQGPANRQAPGGAYLDEKDAANDITAGDAAEPPRGSNVSGGTMLEALVHNPKDLLSCSTQAKTNISKAEVDLHLDEMLDGDFECAGNVEFSDNEEAFAYICGYIARKFKAEKCQNCVKTIIGDGLESFNTFITQRSRGHLVFPSKDLIVLLKDVEAIISEHLKLNIKHNTLLNILSRPHTQTEECAVKSVHACPKLNPYSLYTPEMWQNTIAHCEELIKSDWIKEMGNSSIDNIPPGIINLADSDDEESGLDLSDSDQDNDEDEDEPEPEYRPSSGSNNKTSCIASGLLLLLYFLFLIHI</sequence>
<feature type="compositionally biased region" description="Acidic residues" evidence="1">
    <location>
        <begin position="458"/>
        <end position="481"/>
    </location>
</feature>
<protein>
    <submittedName>
        <fullName evidence="2">Uncharacterized protein</fullName>
    </submittedName>
</protein>
<reference evidence="2" key="2">
    <citation type="submission" date="2021-08" db="EMBL/GenBank/DDBJ databases">
        <authorList>
            <person name="Eriksson T."/>
        </authorList>
    </citation>
    <scope>NUCLEOTIDE SEQUENCE</scope>
    <source>
        <strain evidence="2">Stoneville</strain>
        <tissue evidence="2">Whole head</tissue>
    </source>
</reference>
<evidence type="ECO:0000313" key="3">
    <source>
        <dbReference type="Proteomes" id="UP000719412"/>
    </source>
</evidence>
<keyword evidence="3" id="KW-1185">Reference proteome</keyword>